<reference evidence="1 2" key="1">
    <citation type="submission" date="2024-05" db="EMBL/GenBank/DDBJ databases">
        <title>Culex pipiens pipiens assembly and annotation.</title>
        <authorList>
            <person name="Alout H."/>
            <person name="Durand T."/>
        </authorList>
    </citation>
    <scope>NUCLEOTIDE SEQUENCE [LARGE SCALE GENOMIC DNA]</scope>
    <source>
        <strain evidence="1">HA-2024</strain>
        <tissue evidence="1">Whole body</tissue>
    </source>
</reference>
<comment type="caution">
    <text evidence="1">The sequence shown here is derived from an EMBL/GenBank/DDBJ whole genome shotgun (WGS) entry which is preliminary data.</text>
</comment>
<organism evidence="1 2">
    <name type="scientific">Culex pipiens pipiens</name>
    <name type="common">Northern house mosquito</name>
    <dbReference type="NCBI Taxonomy" id="38569"/>
    <lineage>
        <taxon>Eukaryota</taxon>
        <taxon>Metazoa</taxon>
        <taxon>Ecdysozoa</taxon>
        <taxon>Arthropoda</taxon>
        <taxon>Hexapoda</taxon>
        <taxon>Insecta</taxon>
        <taxon>Pterygota</taxon>
        <taxon>Neoptera</taxon>
        <taxon>Endopterygota</taxon>
        <taxon>Diptera</taxon>
        <taxon>Nematocera</taxon>
        <taxon>Culicoidea</taxon>
        <taxon>Culicidae</taxon>
        <taxon>Culicinae</taxon>
        <taxon>Culicini</taxon>
        <taxon>Culex</taxon>
        <taxon>Culex</taxon>
    </lineage>
</organism>
<accession>A0ABD1DJ20</accession>
<dbReference type="Proteomes" id="UP001562425">
    <property type="component" value="Unassembled WGS sequence"/>
</dbReference>
<evidence type="ECO:0000313" key="2">
    <source>
        <dbReference type="Proteomes" id="UP001562425"/>
    </source>
</evidence>
<keyword evidence="2" id="KW-1185">Reference proteome</keyword>
<sequence>MERCQRTIESFKSITSQIEGFAEDHQRNMVIKVKFGHEDPTAQQGPSSVRTESLTEQILSSSTEPEFKKVGKGKRLGRVLSRIKQNVRKVFSGPCLVTPILEIYPVRMFPKPDAAKSGGRQ</sequence>
<dbReference type="AlphaFoldDB" id="A0ABD1DJ20"/>
<name>A0ABD1DJ20_CULPP</name>
<evidence type="ECO:0000313" key="1">
    <source>
        <dbReference type="EMBL" id="KAL1398399.1"/>
    </source>
</evidence>
<dbReference type="EMBL" id="JBEHCU010005909">
    <property type="protein sequence ID" value="KAL1398399.1"/>
    <property type="molecule type" value="Genomic_DNA"/>
</dbReference>
<proteinExistence type="predicted"/>
<gene>
    <name evidence="1" type="ORF">pipiens_002388</name>
</gene>
<protein>
    <submittedName>
        <fullName evidence="1">Uncharacterized protein</fullName>
    </submittedName>
</protein>